<proteinExistence type="predicted"/>
<gene>
    <name evidence="1" type="ORF">MKI79_10245</name>
</gene>
<accession>A0A9X1X3M1</accession>
<name>A0A9X1X3M1_9GAMM</name>
<keyword evidence="2" id="KW-1185">Reference proteome</keyword>
<dbReference type="EMBL" id="JAKUML010000018">
    <property type="protein sequence ID" value="MCJ8147266.1"/>
    <property type="molecule type" value="Genomic_DNA"/>
</dbReference>
<dbReference type="Proteomes" id="UP001139701">
    <property type="component" value="Unassembled WGS sequence"/>
</dbReference>
<dbReference type="Pfam" id="PF10698">
    <property type="entry name" value="DUF2505"/>
    <property type="match status" value="1"/>
</dbReference>
<protein>
    <submittedName>
        <fullName evidence="1">DUF2505 domain-containing protein</fullName>
    </submittedName>
</protein>
<organism evidence="1 2">
    <name type="scientific">Acinetobacter sedimenti</name>
    <dbReference type="NCBI Taxonomy" id="2919922"/>
    <lineage>
        <taxon>Bacteria</taxon>
        <taxon>Pseudomonadati</taxon>
        <taxon>Pseudomonadota</taxon>
        <taxon>Gammaproteobacteria</taxon>
        <taxon>Moraxellales</taxon>
        <taxon>Moraxellaceae</taxon>
        <taxon>Acinetobacter</taxon>
    </lineage>
</organism>
<comment type="caution">
    <text evidence="1">The sequence shown here is derived from an EMBL/GenBank/DDBJ whole genome shotgun (WGS) entry which is preliminary data.</text>
</comment>
<dbReference type="AlphaFoldDB" id="A0A9X1X3M1"/>
<evidence type="ECO:0000313" key="2">
    <source>
        <dbReference type="Proteomes" id="UP001139701"/>
    </source>
</evidence>
<sequence length="166" mass="18747">MAHQFTVEATITGVSLEQFKTLVKDTELHEAVCRRIPGEKLEIIESNLNGDIYTLRREYNLDVNIPEIAKKLLKDAFRLKRSDVTNVEQLTSTVELGANLPLQATSQRTVTGDENQVNFKLNWTVKVKVPLIGGMLEKHAEGEIRRFSDLEISIVEDEIKKKLASA</sequence>
<evidence type="ECO:0000313" key="1">
    <source>
        <dbReference type="EMBL" id="MCJ8147266.1"/>
    </source>
</evidence>
<dbReference type="RefSeq" id="WP_241573052.1">
    <property type="nucleotide sequence ID" value="NZ_JAKUML010000018.1"/>
</dbReference>
<reference evidence="1" key="1">
    <citation type="submission" date="2022-02" db="EMBL/GenBank/DDBJ databases">
        <title>Acinetobacter A3.8 sp. nov., isolated from Sediment (Zhairuo Island).</title>
        <authorList>
            <person name="Zheng K."/>
        </authorList>
    </citation>
    <scope>NUCLEOTIDE SEQUENCE</scope>
    <source>
        <strain evidence="1">A3.8</strain>
    </source>
</reference>
<dbReference type="InterPro" id="IPR019639">
    <property type="entry name" value="DUF2505"/>
</dbReference>